<protein>
    <submittedName>
        <fullName evidence="2">FBP domain-containing protein</fullName>
    </submittedName>
</protein>
<accession>A0A9X1NGF7</accession>
<dbReference type="Proteomes" id="UP001138997">
    <property type="component" value="Unassembled WGS sequence"/>
</dbReference>
<evidence type="ECO:0000259" key="1">
    <source>
        <dbReference type="Pfam" id="PF16571"/>
    </source>
</evidence>
<dbReference type="EMBL" id="JAJOMB010000011">
    <property type="protein sequence ID" value="MCD5313351.1"/>
    <property type="molecule type" value="Genomic_DNA"/>
</dbReference>
<evidence type="ECO:0000313" key="3">
    <source>
        <dbReference type="Proteomes" id="UP001138997"/>
    </source>
</evidence>
<organism evidence="2 3">
    <name type="scientific">Kineosporia babensis</name>
    <dbReference type="NCBI Taxonomy" id="499548"/>
    <lineage>
        <taxon>Bacteria</taxon>
        <taxon>Bacillati</taxon>
        <taxon>Actinomycetota</taxon>
        <taxon>Actinomycetes</taxon>
        <taxon>Kineosporiales</taxon>
        <taxon>Kineosporiaceae</taxon>
        <taxon>Kineosporia</taxon>
    </lineage>
</organism>
<proteinExistence type="predicted"/>
<dbReference type="RefSeq" id="WP_231444455.1">
    <property type="nucleotide sequence ID" value="NZ_JAJOMB010000011.1"/>
</dbReference>
<dbReference type="Pfam" id="PF16571">
    <property type="entry name" value="FBP_C"/>
    <property type="match status" value="1"/>
</dbReference>
<reference evidence="2" key="1">
    <citation type="submission" date="2021-11" db="EMBL/GenBank/DDBJ databases">
        <title>Streptomyces corallinus and Kineosporia corallina sp. nov., two new coral-derived marine actinobacteria.</title>
        <authorList>
            <person name="Buangrab K."/>
            <person name="Sutthacheep M."/>
            <person name="Yeemin T."/>
            <person name="Harunari E."/>
            <person name="Igarashi Y."/>
            <person name="Sripreechasak P."/>
            <person name="Kanchanasin P."/>
            <person name="Tanasupawat S."/>
            <person name="Phongsopitanun W."/>
        </authorList>
    </citation>
    <scope>NUCLEOTIDE SEQUENCE</scope>
    <source>
        <strain evidence="2">JCM 31032</strain>
    </source>
</reference>
<name>A0A9X1NGF7_9ACTN</name>
<comment type="caution">
    <text evidence="2">The sequence shown here is derived from an EMBL/GenBank/DDBJ whole genome shotgun (WGS) entry which is preliminary data.</text>
</comment>
<keyword evidence="3" id="KW-1185">Reference proteome</keyword>
<sequence length="163" mass="18579">MRSITEKQIRTSFVNSTLRERKELVLPENFAELDWENLDYLGWRDRKYPNQGYVFAEIDETLVGVVLRRSDGLTRSRPLCNWCEDVTLPNDVVFFSARRAGKAGRNGNTLGTLACADFECSANVRVLPPPAYEGFDREAARIQRIEALQLNVYAFVSAVVKDE</sequence>
<dbReference type="AlphaFoldDB" id="A0A9X1NGF7"/>
<gene>
    <name evidence="2" type="ORF">LR394_20795</name>
</gene>
<feature type="domain" description="Elongation factor G-binding protein C-terminal treble-clef zinc-finger" evidence="1">
    <location>
        <begin position="8"/>
        <end position="159"/>
    </location>
</feature>
<dbReference type="InterPro" id="IPR032330">
    <property type="entry name" value="EF-G-binding_C"/>
</dbReference>
<evidence type="ECO:0000313" key="2">
    <source>
        <dbReference type="EMBL" id="MCD5313351.1"/>
    </source>
</evidence>